<dbReference type="Gene3D" id="3.40.50.300">
    <property type="entry name" value="P-loop containing nucleotide triphosphate hydrolases"/>
    <property type="match status" value="3"/>
</dbReference>
<dbReference type="RefSeq" id="WP_136454569.1">
    <property type="nucleotide sequence ID" value="NZ_SSWH01000008.1"/>
</dbReference>
<keyword evidence="5" id="KW-0812">Transmembrane</keyword>
<evidence type="ECO:0000259" key="7">
    <source>
        <dbReference type="PROSITE" id="PS50901"/>
    </source>
</evidence>
<dbReference type="PANTHER" id="PTHR22683">
    <property type="entry name" value="SPORULATION PROTEIN RELATED"/>
    <property type="match status" value="1"/>
</dbReference>
<dbReference type="InterPro" id="IPR027417">
    <property type="entry name" value="P-loop_NTPase"/>
</dbReference>
<dbReference type="SMART" id="SM00382">
    <property type="entry name" value="AAA"/>
    <property type="match status" value="2"/>
</dbReference>
<dbReference type="SMART" id="SM00240">
    <property type="entry name" value="FHA"/>
    <property type="match status" value="1"/>
</dbReference>
<sequence length="1366" mass="142307">MDRHVTVVNAPGSASPTREIVIDTEVLRTGDALADRLAGAGHTPPFTVNGAQLRSLARVSDDVQDGAVIVCGVEPAPPGHQRLPHLVFVVRSGPDAGQVIPLTRGSYSIGRAESDIVVADPAMSRHQALLRVGEHAIELEDLDSANGTFVDGERITTAAVSVAQTLRFGESGCSIELADGAEWAPGPHDVLTPLALGLDVPARPSRILVLTAFLPLLLGVVLALTTGMWFFLAFSALSAVTGMVPLLTYRRTARVFARRVSDAAEQDRVRRTGAVPDPGQTALDALRCGADLHRGPCGTSGEQPASTLALLRLGLARQPAHLSVARAEPAFTPPLLPPVPLLVPCSAHDDDAAPRTVTITGGAGAVRALAHALLLQLAHPGAASPPVLCWGGIGDVPQNARFLPNVRLTHDPNVLGSHVCRPTLVLVLQFSEDLPDLGAAPEVCVVRFLAGDEATPIVPAAGDRIMIRSGSARARIDGAEYDLSVDGVSPRAFERTARLIARSVTPGTAPRAREAAGALPPSASLWSEAITPRTLAATAAQQWASAPPDHPVARLGQDSGGGLSLDLVKDGPHLLVAGTTGSGKSEFLRTLVLGLAMSQPPHLLTMLLIDYKGGSGLAALAALPHCVGALTDLSSESTARALTSLRAELRRREGLCADHGVSDLGELRVHAAAACPPRLVVVIDEFRMLSEDVPTAVQELLKIAALGRSLGVHLVLATQRAQGAVTPELRANITSAVLLRVQTAMESHDLLGSGAAAEIEVDSPGRAYLRRGGEAPVAFQVASSSTLPDRSTSIGWQDLAAYLEGEAPVLPAGGDGEPDGHLDRSDATPAAGVLDAAVAALGVAAGNTRRVCLRPVLPPLPTQLSEAGTSGVSPVPLPGGLPGRAPLEGTVPLGIADYPEAQDQRLLRWSPRAHSHLALVGLVGSGAAAALVSVVTRLPGTDPDVHLYVLDGDGTLAAWAAAGSPQLGAYVRSDEIRRAARVLDRLASRPPWDASTPTHILLVITGWGHWCTNFRQGRGARAEDDLHSLARDGASRGVSVLLTGDRELTTARFFAHLPNRVYLPLGAHQETTITWPKLPPLDAVAGRGFAQGPIMGTHGEGACQLVTEPGRGEHPGVSPARTPALTPFPVHPLPDLVLLDQLRSPPTTGQGRRTDAIPLGVYGDDLATFSVNLSPGEVYLVLGPPGSGRSTALRVLAESAERVQRQRRILAAPAAADTADYWRGVGDRGIDRIPPEMSTLLVDDVDQLPADVQQILAALVARGAAAVLCAAPGPALLTRVPLALQARGSGRGLILGPRTPADGDFFGVRHEVEGRTTAGRAWACEPGGVVDVQIARLPDGSLPVCSESDPGADGARAFFRHPRPAR</sequence>
<comment type="caution">
    <text evidence="8">The sequence shown here is derived from an EMBL/GenBank/DDBJ whole genome shotgun (WGS) entry which is preliminary data.</text>
</comment>
<dbReference type="GO" id="GO:0005524">
    <property type="term" value="F:ATP binding"/>
    <property type="evidence" value="ECO:0007669"/>
    <property type="project" value="UniProtKB-UniRule"/>
</dbReference>
<feature type="domain" description="FHA" evidence="6">
    <location>
        <begin position="107"/>
        <end position="155"/>
    </location>
</feature>
<gene>
    <name evidence="8" type="ORF">E8P82_09990</name>
</gene>
<dbReference type="InterPro" id="IPR000253">
    <property type="entry name" value="FHA_dom"/>
</dbReference>
<reference evidence="8 9" key="1">
    <citation type="submission" date="2019-04" db="EMBL/GenBank/DDBJ databases">
        <authorList>
            <person name="Liu Q."/>
            <person name="Xin Y.-H."/>
        </authorList>
    </citation>
    <scope>NUCLEOTIDE SEQUENCE [LARGE SCALE GENOMIC DNA]</scope>
    <source>
        <strain evidence="8 9">AM23</strain>
    </source>
</reference>
<feature type="transmembrane region" description="Helical" evidence="5">
    <location>
        <begin position="207"/>
        <end position="224"/>
    </location>
</feature>
<evidence type="ECO:0000256" key="3">
    <source>
        <dbReference type="ARBA" id="ARBA00022840"/>
    </source>
</evidence>
<dbReference type="OrthoDB" id="9807790at2"/>
<dbReference type="PANTHER" id="PTHR22683:SF1">
    <property type="entry name" value="TYPE VII SECRETION SYSTEM PROTEIN ESSC"/>
    <property type="match status" value="1"/>
</dbReference>
<dbReference type="SUPFAM" id="SSF49879">
    <property type="entry name" value="SMAD/FHA domain"/>
    <property type="match status" value="1"/>
</dbReference>
<evidence type="ECO:0000256" key="1">
    <source>
        <dbReference type="ARBA" id="ARBA00022553"/>
    </source>
</evidence>
<dbReference type="SUPFAM" id="SSF52540">
    <property type="entry name" value="P-loop containing nucleoside triphosphate hydrolases"/>
    <property type="match status" value="2"/>
</dbReference>
<accession>A0A4S5E3F8</accession>
<keyword evidence="9" id="KW-1185">Reference proteome</keyword>
<dbReference type="PROSITE" id="PS50901">
    <property type="entry name" value="FTSK"/>
    <property type="match status" value="1"/>
</dbReference>
<proteinExistence type="predicted"/>
<dbReference type="CDD" id="cd00060">
    <property type="entry name" value="FHA"/>
    <property type="match status" value="1"/>
</dbReference>
<dbReference type="CDD" id="cd01127">
    <property type="entry name" value="TrwB_TraG_TraD_VirD4"/>
    <property type="match status" value="1"/>
</dbReference>
<keyword evidence="2 4" id="KW-0547">Nucleotide-binding</keyword>
<name>A0A4S5E3F8_9MICC</name>
<dbReference type="InterPro" id="IPR050206">
    <property type="entry name" value="FtsK/SpoIIIE/SftA"/>
</dbReference>
<dbReference type="PROSITE" id="PS50006">
    <property type="entry name" value="FHA_DOMAIN"/>
    <property type="match status" value="1"/>
</dbReference>
<evidence type="ECO:0000259" key="6">
    <source>
        <dbReference type="PROSITE" id="PS50006"/>
    </source>
</evidence>
<evidence type="ECO:0000313" key="9">
    <source>
        <dbReference type="Proteomes" id="UP000305233"/>
    </source>
</evidence>
<dbReference type="Pfam" id="PF01580">
    <property type="entry name" value="FtsK_SpoIIIE"/>
    <property type="match status" value="1"/>
</dbReference>
<dbReference type="EMBL" id="SSWH01000008">
    <property type="protein sequence ID" value="THJ65965.1"/>
    <property type="molecule type" value="Genomic_DNA"/>
</dbReference>
<dbReference type="InterPro" id="IPR002543">
    <property type="entry name" value="FtsK_dom"/>
</dbReference>
<keyword evidence="5" id="KW-0472">Membrane</keyword>
<keyword evidence="3 4" id="KW-0067">ATP-binding</keyword>
<dbReference type="InterPro" id="IPR003593">
    <property type="entry name" value="AAA+_ATPase"/>
</dbReference>
<evidence type="ECO:0000256" key="4">
    <source>
        <dbReference type="PROSITE-ProRule" id="PRU00289"/>
    </source>
</evidence>
<evidence type="ECO:0000256" key="2">
    <source>
        <dbReference type="ARBA" id="ARBA00022741"/>
    </source>
</evidence>
<dbReference type="InterPro" id="IPR008984">
    <property type="entry name" value="SMAD_FHA_dom_sf"/>
</dbReference>
<dbReference type="GO" id="GO:0003677">
    <property type="term" value="F:DNA binding"/>
    <property type="evidence" value="ECO:0007669"/>
    <property type="project" value="InterPro"/>
</dbReference>
<protein>
    <submittedName>
        <fullName evidence="8">FHA domain-containing protein</fullName>
    </submittedName>
</protein>
<dbReference type="Proteomes" id="UP000305233">
    <property type="component" value="Unassembled WGS sequence"/>
</dbReference>
<feature type="domain" description="FtsK" evidence="7">
    <location>
        <begin position="560"/>
        <end position="748"/>
    </location>
</feature>
<dbReference type="Gene3D" id="2.60.200.20">
    <property type="match status" value="1"/>
</dbReference>
<evidence type="ECO:0000313" key="8">
    <source>
        <dbReference type="EMBL" id="THJ65965.1"/>
    </source>
</evidence>
<keyword evidence="1" id="KW-0597">Phosphoprotein</keyword>
<feature type="binding site" evidence="4">
    <location>
        <begin position="578"/>
        <end position="585"/>
    </location>
    <ligand>
        <name>ATP</name>
        <dbReference type="ChEBI" id="CHEBI:30616"/>
    </ligand>
</feature>
<evidence type="ECO:0000256" key="5">
    <source>
        <dbReference type="SAM" id="Phobius"/>
    </source>
</evidence>
<keyword evidence="5" id="KW-1133">Transmembrane helix</keyword>
<dbReference type="Pfam" id="PF00498">
    <property type="entry name" value="FHA"/>
    <property type="match status" value="1"/>
</dbReference>
<organism evidence="8 9">
    <name type="scientific">Arthrobacter echini</name>
    <dbReference type="NCBI Taxonomy" id="1529066"/>
    <lineage>
        <taxon>Bacteria</taxon>
        <taxon>Bacillati</taxon>
        <taxon>Actinomycetota</taxon>
        <taxon>Actinomycetes</taxon>
        <taxon>Micrococcales</taxon>
        <taxon>Micrococcaceae</taxon>
        <taxon>Arthrobacter</taxon>
    </lineage>
</organism>